<dbReference type="PANTHER" id="PTHR10177">
    <property type="entry name" value="CYCLINS"/>
    <property type="match status" value="1"/>
</dbReference>
<accession>A0A2V0PQB5</accession>
<dbReference type="InterPro" id="IPR048258">
    <property type="entry name" value="Cyclins_cyclin-box"/>
</dbReference>
<comment type="caution">
    <text evidence="8">The sequence shown here is derived from an EMBL/GenBank/DDBJ whole genome shotgun (WGS) entry which is preliminary data.</text>
</comment>
<evidence type="ECO:0000256" key="5">
    <source>
        <dbReference type="SAM" id="MobiDB-lite"/>
    </source>
</evidence>
<dbReference type="AlphaFoldDB" id="A0A2V0PQB5"/>
<gene>
    <name evidence="8" type="ORF">Rsub_12328</name>
</gene>
<dbReference type="EMBL" id="BDRX01000156">
    <property type="protein sequence ID" value="GBF99395.1"/>
    <property type="molecule type" value="Genomic_DNA"/>
</dbReference>
<dbReference type="SUPFAM" id="SSF47954">
    <property type="entry name" value="Cyclin-like"/>
    <property type="match status" value="2"/>
</dbReference>
<dbReference type="InterPro" id="IPR039361">
    <property type="entry name" value="Cyclin"/>
</dbReference>
<dbReference type="GO" id="GO:0051301">
    <property type="term" value="P:cell division"/>
    <property type="evidence" value="ECO:0007669"/>
    <property type="project" value="UniProtKB-KW"/>
</dbReference>
<dbReference type="InParanoid" id="A0A2V0PQB5"/>
<keyword evidence="9" id="KW-1185">Reference proteome</keyword>
<dbReference type="InterPro" id="IPR013763">
    <property type="entry name" value="Cyclin-like_dom"/>
</dbReference>
<evidence type="ECO:0000259" key="7">
    <source>
        <dbReference type="SMART" id="SM01332"/>
    </source>
</evidence>
<feature type="compositionally biased region" description="Low complexity" evidence="5">
    <location>
        <begin position="107"/>
        <end position="122"/>
    </location>
</feature>
<dbReference type="InterPro" id="IPR004367">
    <property type="entry name" value="Cyclin_C-dom"/>
</dbReference>
<dbReference type="SMART" id="SM01332">
    <property type="entry name" value="Cyclin_C"/>
    <property type="match status" value="1"/>
</dbReference>
<dbReference type="SMART" id="SM00385">
    <property type="entry name" value="CYCLIN"/>
    <property type="match status" value="2"/>
</dbReference>
<dbReference type="PROSITE" id="PS00292">
    <property type="entry name" value="CYCLINS"/>
    <property type="match status" value="1"/>
</dbReference>
<proteinExistence type="inferred from homology"/>
<name>A0A2V0PQB5_9CHLO</name>
<dbReference type="STRING" id="307507.A0A2V0PQB5"/>
<dbReference type="Proteomes" id="UP000247498">
    <property type="component" value="Unassembled WGS sequence"/>
</dbReference>
<dbReference type="Pfam" id="PF02984">
    <property type="entry name" value="Cyclin_C"/>
    <property type="match status" value="1"/>
</dbReference>
<comment type="similarity">
    <text evidence="4">Belongs to the cyclin family.</text>
</comment>
<evidence type="ECO:0000313" key="8">
    <source>
        <dbReference type="EMBL" id="GBF99395.1"/>
    </source>
</evidence>
<evidence type="ECO:0000256" key="2">
    <source>
        <dbReference type="ARBA" id="ARBA00023127"/>
    </source>
</evidence>
<feature type="compositionally biased region" description="Low complexity" evidence="5">
    <location>
        <begin position="90"/>
        <end position="99"/>
    </location>
</feature>
<sequence>MEARFAACPAVGPAAALKAAAIEAHRLQISSASDVSCSTQACCDVTGARDQQGASRQDGARHASMCMDSTHNSPLLCIEPDGVGGGCSLPVAAPAGPAQQPYPPKQQHPQQQHQQQQQQPAPCSALGPPSLDLDAMIRSQRAREAALRPDPRYLEAQAAAAAAAGAPPSALDALTPQMRMIVASWMVEVADEFSLQPETLHLAVALLDRFLSATVPQGVPRGVLQMVAVACIMVAGKHLEVSHPSVEQLVAIAANCFTAQDLLRMERVLLDALDFGVAAPTGFTFLHLYAQGLRGLAPPVAALAVYLLDVALLDYSLLEFPPSLLAAAALALSMRTHGDGAGAARALAIAGYAPRDAARATGCLLSLHQNAAWPASEAVRDLLAPLAAKYSQAAWCCAALCQPLPGLDAGWFA</sequence>
<evidence type="ECO:0000256" key="4">
    <source>
        <dbReference type="RuleBase" id="RU000383"/>
    </source>
</evidence>
<dbReference type="OrthoDB" id="2013528at2759"/>
<dbReference type="Pfam" id="PF00134">
    <property type="entry name" value="Cyclin_N"/>
    <property type="match status" value="1"/>
</dbReference>
<evidence type="ECO:0000256" key="3">
    <source>
        <dbReference type="ARBA" id="ARBA00023306"/>
    </source>
</evidence>
<keyword evidence="1" id="KW-0132">Cell division</keyword>
<evidence type="ECO:0000259" key="6">
    <source>
        <dbReference type="SMART" id="SM00385"/>
    </source>
</evidence>
<dbReference type="FunFam" id="1.10.472.10:FF:000001">
    <property type="entry name" value="G2/mitotic-specific cyclin"/>
    <property type="match status" value="1"/>
</dbReference>
<reference evidence="8 9" key="1">
    <citation type="journal article" date="2018" name="Sci. Rep.">
        <title>Raphidocelis subcapitata (=Pseudokirchneriella subcapitata) provides an insight into genome evolution and environmental adaptations in the Sphaeropleales.</title>
        <authorList>
            <person name="Suzuki S."/>
            <person name="Yamaguchi H."/>
            <person name="Nakajima N."/>
            <person name="Kawachi M."/>
        </authorList>
    </citation>
    <scope>NUCLEOTIDE SEQUENCE [LARGE SCALE GENOMIC DNA]</scope>
    <source>
        <strain evidence="8 9">NIES-35</strain>
    </source>
</reference>
<dbReference type="Gene3D" id="1.10.472.10">
    <property type="entry name" value="Cyclin-like"/>
    <property type="match status" value="2"/>
</dbReference>
<protein>
    <submittedName>
        <fullName evidence="8">G2 mitotic-specific cyclin C13-like</fullName>
    </submittedName>
</protein>
<feature type="region of interest" description="Disordered" evidence="5">
    <location>
        <begin position="88"/>
        <end position="130"/>
    </location>
</feature>
<feature type="domain" description="Cyclin C-terminal" evidence="7">
    <location>
        <begin position="280"/>
        <end position="404"/>
    </location>
</feature>
<feature type="domain" description="Cyclin-like" evidence="6">
    <location>
        <begin position="184"/>
        <end position="271"/>
    </location>
</feature>
<organism evidence="8 9">
    <name type="scientific">Raphidocelis subcapitata</name>
    <dbReference type="NCBI Taxonomy" id="307507"/>
    <lineage>
        <taxon>Eukaryota</taxon>
        <taxon>Viridiplantae</taxon>
        <taxon>Chlorophyta</taxon>
        <taxon>core chlorophytes</taxon>
        <taxon>Chlorophyceae</taxon>
        <taxon>CS clade</taxon>
        <taxon>Sphaeropleales</taxon>
        <taxon>Selenastraceae</taxon>
        <taxon>Raphidocelis</taxon>
    </lineage>
</organism>
<dbReference type="InterPro" id="IPR006671">
    <property type="entry name" value="Cyclin_N"/>
</dbReference>
<keyword evidence="2 4" id="KW-0195">Cyclin</keyword>
<keyword evidence="3" id="KW-0131">Cell cycle</keyword>
<evidence type="ECO:0000313" key="9">
    <source>
        <dbReference type="Proteomes" id="UP000247498"/>
    </source>
</evidence>
<evidence type="ECO:0000256" key="1">
    <source>
        <dbReference type="ARBA" id="ARBA00022618"/>
    </source>
</evidence>
<dbReference type="InterPro" id="IPR036915">
    <property type="entry name" value="Cyclin-like_sf"/>
</dbReference>
<feature type="domain" description="Cyclin-like" evidence="6">
    <location>
        <begin position="284"/>
        <end position="369"/>
    </location>
</feature>